<accession>A0A0F9B193</accession>
<proteinExistence type="predicted"/>
<evidence type="ECO:0000313" key="1">
    <source>
        <dbReference type="EMBL" id="KKL15684.1"/>
    </source>
</evidence>
<dbReference type="AlphaFoldDB" id="A0A0F9B193"/>
<organism evidence="1">
    <name type="scientific">marine sediment metagenome</name>
    <dbReference type="NCBI Taxonomy" id="412755"/>
    <lineage>
        <taxon>unclassified sequences</taxon>
        <taxon>metagenomes</taxon>
        <taxon>ecological metagenomes</taxon>
    </lineage>
</organism>
<gene>
    <name evidence="1" type="ORF">LCGC14_2503120</name>
</gene>
<sequence>MTNRNPLPPEIVDLTAELHALSRDTEFTIMNLELVASVSLQNAQALKASHDAFLQKLGDLGLACPPPKLEVVKEPDHG</sequence>
<dbReference type="EMBL" id="LAZR01039967">
    <property type="protein sequence ID" value="KKL15684.1"/>
    <property type="molecule type" value="Genomic_DNA"/>
</dbReference>
<name>A0A0F9B193_9ZZZZ</name>
<reference evidence="1" key="1">
    <citation type="journal article" date="2015" name="Nature">
        <title>Complex archaea that bridge the gap between prokaryotes and eukaryotes.</title>
        <authorList>
            <person name="Spang A."/>
            <person name="Saw J.H."/>
            <person name="Jorgensen S.L."/>
            <person name="Zaremba-Niedzwiedzka K."/>
            <person name="Martijn J."/>
            <person name="Lind A.E."/>
            <person name="van Eijk R."/>
            <person name="Schleper C."/>
            <person name="Guy L."/>
            <person name="Ettema T.J."/>
        </authorList>
    </citation>
    <scope>NUCLEOTIDE SEQUENCE</scope>
</reference>
<comment type="caution">
    <text evidence="1">The sequence shown here is derived from an EMBL/GenBank/DDBJ whole genome shotgun (WGS) entry which is preliminary data.</text>
</comment>
<protein>
    <submittedName>
        <fullName evidence="1">Uncharacterized protein</fullName>
    </submittedName>
</protein>